<proteinExistence type="predicted"/>
<feature type="compositionally biased region" description="Basic and acidic residues" evidence="1">
    <location>
        <begin position="396"/>
        <end position="415"/>
    </location>
</feature>
<dbReference type="Pfam" id="PF00226">
    <property type="entry name" value="DnaJ"/>
    <property type="match status" value="1"/>
</dbReference>
<feature type="region of interest" description="Disordered" evidence="1">
    <location>
        <begin position="332"/>
        <end position="373"/>
    </location>
</feature>
<dbReference type="GO" id="GO:0005783">
    <property type="term" value="C:endoplasmic reticulum"/>
    <property type="evidence" value="ECO:0007669"/>
    <property type="project" value="UniProtKB-ARBA"/>
</dbReference>
<feature type="domain" description="J" evidence="2">
    <location>
        <begin position="66"/>
        <end position="130"/>
    </location>
</feature>
<evidence type="ECO:0000313" key="4">
    <source>
        <dbReference type="Proteomes" id="UP000324897"/>
    </source>
</evidence>
<organism evidence="3 4">
    <name type="scientific">Eragrostis curvula</name>
    <name type="common">weeping love grass</name>
    <dbReference type="NCBI Taxonomy" id="38414"/>
    <lineage>
        <taxon>Eukaryota</taxon>
        <taxon>Viridiplantae</taxon>
        <taxon>Streptophyta</taxon>
        <taxon>Embryophyta</taxon>
        <taxon>Tracheophyta</taxon>
        <taxon>Spermatophyta</taxon>
        <taxon>Magnoliopsida</taxon>
        <taxon>Liliopsida</taxon>
        <taxon>Poales</taxon>
        <taxon>Poaceae</taxon>
        <taxon>PACMAD clade</taxon>
        <taxon>Chloridoideae</taxon>
        <taxon>Eragrostideae</taxon>
        <taxon>Eragrostidinae</taxon>
        <taxon>Eragrostis</taxon>
    </lineage>
</organism>
<comment type="caution">
    <text evidence="3">The sequence shown here is derived from an EMBL/GenBank/DDBJ whole genome shotgun (WGS) entry which is preliminary data.</text>
</comment>
<evidence type="ECO:0000313" key="3">
    <source>
        <dbReference type="EMBL" id="TVU24976.1"/>
    </source>
</evidence>
<evidence type="ECO:0000256" key="1">
    <source>
        <dbReference type="SAM" id="MobiDB-lite"/>
    </source>
</evidence>
<dbReference type="SMART" id="SM00271">
    <property type="entry name" value="DnaJ"/>
    <property type="match status" value="1"/>
</dbReference>
<feature type="non-terminal residue" evidence="3">
    <location>
        <position position="1"/>
    </location>
</feature>
<dbReference type="PANTHER" id="PTHR47374">
    <property type="entry name" value="ENDOSOME ANTIGEN-LIKE PROTEIN, PUTATIVE (DUF3444)-RELATED"/>
    <property type="match status" value="1"/>
</dbReference>
<protein>
    <recommendedName>
        <fullName evidence="2">J domain-containing protein</fullName>
    </recommendedName>
</protein>
<feature type="region of interest" description="Disordered" evidence="1">
    <location>
        <begin position="389"/>
        <end position="423"/>
    </location>
</feature>
<dbReference type="InterPro" id="IPR024593">
    <property type="entry name" value="DUF3444"/>
</dbReference>
<feature type="compositionally biased region" description="Basic and acidic residues" evidence="1">
    <location>
        <begin position="254"/>
        <end position="267"/>
    </location>
</feature>
<gene>
    <name evidence="3" type="ORF">EJB05_27448</name>
</gene>
<evidence type="ECO:0000259" key="2">
    <source>
        <dbReference type="PROSITE" id="PS50076"/>
    </source>
</evidence>
<dbReference type="AlphaFoldDB" id="A0A5J9UN31"/>
<dbReference type="InterPro" id="IPR001623">
    <property type="entry name" value="DnaJ_domain"/>
</dbReference>
<dbReference type="EMBL" id="RWGY01000013">
    <property type="protein sequence ID" value="TVU24976.1"/>
    <property type="molecule type" value="Genomic_DNA"/>
</dbReference>
<dbReference type="PANTHER" id="PTHR47374:SF5">
    <property type="entry name" value="J DOMAIN-CONTAINING PROTEIN"/>
    <property type="match status" value="1"/>
</dbReference>
<dbReference type="PRINTS" id="PR00625">
    <property type="entry name" value="JDOMAIN"/>
</dbReference>
<dbReference type="Gramene" id="TVU24976">
    <property type="protein sequence ID" value="TVU24976"/>
    <property type="gene ID" value="EJB05_27448"/>
</dbReference>
<dbReference type="OrthoDB" id="10250354at2759"/>
<feature type="compositionally biased region" description="Polar residues" evidence="1">
    <location>
        <begin position="293"/>
        <end position="303"/>
    </location>
</feature>
<sequence>MEWNREEASRARRIALKKLVNKHFFGALKVARQAQRLYPDLENLSQLLTVCEVYCASQAKINGDLDLYAILQVEVTADDAAIKKQYDKLAFWLHSDKNNIPGAEAALKLVSEAHATLCDQMERSRYDKRRQHGSRKAKNKATFLSGKIYTSKSDGAGCKPPYDFTMVFWTICPHCQKRFVYYQRNFFVSCDDCGKNFFAFKLHEQAVPSRYLSSAPNNSHVQPCQQHGETSQQMPHAKVHPNGGNMDSPVHATLTDEHIGGDERSDSDGQGSCSERRSDVVQFPALHHMRSPLPSTDNDTIGSMTPGPLDPNIFANHNLGRQDASAVTNAAASSSLNISGKRKQDDDIDNSYSRNSCDNKRQRKNNSLSNANSIDDEMSDCSVACADSKSAGHVPSDVDKQEERNVAHDVNEQEYKSGTTDIDNQMSGIPTVNYECPDFFDFGELRGVNSIAVNQIWAMYDDHDFMPRVYAQINSVNASNHEVQVTWLVRNTTNEHDVKWAHEEVPVACGNFCLGETAVIKDPSMCFSHTVSWTKGKSNNSFYIQPNKGEIWALYKESTMPRTSNAGEHQSSNYDVVEVSDICENIGVIISPLIRIEGFVSVFAKAKDKSQTLIPSSELLRFSHSIPFYKTNGNEKAGVAEGLLELDTAALPCDLVTAFPSISLDSYTDLNKEIVTEFVGVTYPDSEFHNFDEGRSREIWAIYRNWTPGWVPSSHDRRPEYAIGEIKKCTETSTMFSFLSRVDGHICVFKPDIGKGVLAIPMKEKLRFSHRIPSFQLTKENGGKLHGFYELDPAAVPDIFLQNTLTPIDRSLPRWLTPAQLPRRPPVTADHSDSARHQALSRGKDQWRVGLV</sequence>
<dbReference type="Pfam" id="PF11926">
    <property type="entry name" value="DUF3444"/>
    <property type="match status" value="2"/>
</dbReference>
<feature type="compositionally biased region" description="Polar residues" evidence="1">
    <location>
        <begin position="213"/>
        <end position="234"/>
    </location>
</feature>
<name>A0A5J9UN31_9POAL</name>
<reference evidence="3 4" key="1">
    <citation type="journal article" date="2019" name="Sci. Rep.">
        <title>A high-quality genome of Eragrostis curvula grass provides insights into Poaceae evolution and supports new strategies to enhance forage quality.</title>
        <authorList>
            <person name="Carballo J."/>
            <person name="Santos B.A.C.M."/>
            <person name="Zappacosta D."/>
            <person name="Garbus I."/>
            <person name="Selva J.P."/>
            <person name="Gallo C.A."/>
            <person name="Diaz A."/>
            <person name="Albertini E."/>
            <person name="Caccamo M."/>
            <person name="Echenique V."/>
        </authorList>
    </citation>
    <scope>NUCLEOTIDE SEQUENCE [LARGE SCALE GENOMIC DNA]</scope>
    <source>
        <strain evidence="4">cv. Victoria</strain>
        <tissue evidence="3">Leaf</tissue>
    </source>
</reference>
<dbReference type="PROSITE" id="PS50076">
    <property type="entry name" value="DNAJ_2"/>
    <property type="match status" value="1"/>
</dbReference>
<accession>A0A5J9UN31</accession>
<dbReference type="CDD" id="cd06257">
    <property type="entry name" value="DnaJ"/>
    <property type="match status" value="1"/>
</dbReference>
<feature type="region of interest" description="Disordered" evidence="1">
    <location>
        <begin position="213"/>
        <end position="316"/>
    </location>
</feature>
<dbReference type="Gene3D" id="1.10.287.110">
    <property type="entry name" value="DnaJ domain"/>
    <property type="match status" value="1"/>
</dbReference>
<dbReference type="Proteomes" id="UP000324897">
    <property type="component" value="Chromosome 2"/>
</dbReference>
<dbReference type="InterPro" id="IPR036869">
    <property type="entry name" value="J_dom_sf"/>
</dbReference>
<dbReference type="SUPFAM" id="SSF46565">
    <property type="entry name" value="Chaperone J-domain"/>
    <property type="match status" value="1"/>
</dbReference>
<keyword evidence="4" id="KW-1185">Reference proteome</keyword>
<feature type="compositionally biased region" description="Basic and acidic residues" evidence="1">
    <location>
        <begin position="830"/>
        <end position="844"/>
    </location>
</feature>
<feature type="region of interest" description="Disordered" evidence="1">
    <location>
        <begin position="819"/>
        <end position="844"/>
    </location>
</feature>